<dbReference type="Proteomes" id="UP000249873">
    <property type="component" value="Chromosome"/>
</dbReference>
<sequence length="722" mass="82948">MKDLLLITPPFTQLNTPYPATPYIKGFLNTKGISSFQMDLGIEVILALFSKDNLASIFEMAYENETISTENAERIYCLREEYLKNINEIIQFLQGQNQTFAKQICTENFLPQASRFEQINDLEWAFGSMGDQDKAKHLATLFLEDLSDFIKECVDENFGFSRYAERLGRSANAFDELYDYLQEDLTLIDEVSLDILEERLQKLQPKLVCFSVPFPGNLYSGFRCAQYIKENYPEIKVAMGGGFANTELRSVKDKRVFEFFDFISLDDGELPLELLSQHVLGQQEKLELKRTFHLLDDEVTYTNNSPKPDYKQAQVGTPDYSDLWLDSYISVIEIANPMHSLWSDGRWNKLTMAHGCYWGKCTFCDISLDYIKLYEPIAAKILVDRMEELIEQTGEKGFHFVDEAAPPALMRSLALEILKRKLVVTWWTNIRFEKNFTADLCKLLKASGCIAISGGLEVASDRLLALIDKGVTVKQVAQVTRNLTESGIMVHSYLMYGYPTQTIQETVDSLEMVRQMFELGVLQSGFWHQFALTAHSPIGLKPEAFGIVADYQDISFANNDIQFTDSTGIDHDKFSFGLKKSLFNYMHGICFEYPLQEWFDFKIPKTTVPKNLIMDALDEQGDFLLKPNTKIVWLGAEPSVFKKNAKKLRLLFHTKTDAFEVDLGIENGNWLLDKLNELKPENGKLLTLQNLKEDYEQQYENFELFWYSKPIQVMRENGLLAL</sequence>
<organism evidence="7 8">
    <name type="scientific">Arcticibacterium luteifluviistationis</name>
    <dbReference type="NCBI Taxonomy" id="1784714"/>
    <lineage>
        <taxon>Bacteria</taxon>
        <taxon>Pseudomonadati</taxon>
        <taxon>Bacteroidota</taxon>
        <taxon>Cytophagia</taxon>
        <taxon>Cytophagales</taxon>
        <taxon>Leadbetterellaceae</taxon>
        <taxon>Arcticibacterium</taxon>
    </lineage>
</organism>
<dbReference type="InterPro" id="IPR058240">
    <property type="entry name" value="rSAM_sf"/>
</dbReference>
<dbReference type="InterPro" id="IPR051198">
    <property type="entry name" value="BchE-like"/>
</dbReference>
<name>A0A2Z4GH96_9BACT</name>
<keyword evidence="5" id="KW-0411">Iron-sulfur</keyword>
<dbReference type="SFLD" id="SFLDS00029">
    <property type="entry name" value="Radical_SAM"/>
    <property type="match status" value="1"/>
</dbReference>
<evidence type="ECO:0000256" key="2">
    <source>
        <dbReference type="ARBA" id="ARBA00022691"/>
    </source>
</evidence>
<keyword evidence="8" id="KW-1185">Reference proteome</keyword>
<dbReference type="InterPro" id="IPR013785">
    <property type="entry name" value="Aldolase_TIM"/>
</dbReference>
<dbReference type="SMART" id="SM00729">
    <property type="entry name" value="Elp3"/>
    <property type="match status" value="1"/>
</dbReference>
<dbReference type="Gene3D" id="3.20.20.70">
    <property type="entry name" value="Aldolase class I"/>
    <property type="match status" value="1"/>
</dbReference>
<proteinExistence type="predicted"/>
<gene>
    <name evidence="7" type="ORF">DJ013_20615</name>
</gene>
<dbReference type="SUPFAM" id="SSF102114">
    <property type="entry name" value="Radical SAM enzymes"/>
    <property type="match status" value="1"/>
</dbReference>
<evidence type="ECO:0000256" key="3">
    <source>
        <dbReference type="ARBA" id="ARBA00022723"/>
    </source>
</evidence>
<dbReference type="GO" id="GO:0003824">
    <property type="term" value="F:catalytic activity"/>
    <property type="evidence" value="ECO:0007669"/>
    <property type="project" value="InterPro"/>
</dbReference>
<dbReference type="Pfam" id="PF04055">
    <property type="entry name" value="Radical_SAM"/>
    <property type="match status" value="1"/>
</dbReference>
<dbReference type="GO" id="GO:0051536">
    <property type="term" value="F:iron-sulfur cluster binding"/>
    <property type="evidence" value="ECO:0007669"/>
    <property type="project" value="UniProtKB-KW"/>
</dbReference>
<dbReference type="InterPro" id="IPR006638">
    <property type="entry name" value="Elp3/MiaA/NifB-like_rSAM"/>
</dbReference>
<dbReference type="KEGG" id="als:DJ013_20615"/>
<evidence type="ECO:0000259" key="6">
    <source>
        <dbReference type="PROSITE" id="PS51918"/>
    </source>
</evidence>
<dbReference type="SFLD" id="SFLDG01082">
    <property type="entry name" value="B12-binding_domain_containing"/>
    <property type="match status" value="1"/>
</dbReference>
<evidence type="ECO:0000256" key="4">
    <source>
        <dbReference type="ARBA" id="ARBA00023004"/>
    </source>
</evidence>
<dbReference type="OrthoDB" id="9801424at2"/>
<dbReference type="PANTHER" id="PTHR43409">
    <property type="entry name" value="ANAEROBIC MAGNESIUM-PROTOPORPHYRIN IX MONOMETHYL ESTER CYCLASE-RELATED"/>
    <property type="match status" value="1"/>
</dbReference>
<dbReference type="PROSITE" id="PS51918">
    <property type="entry name" value="RADICAL_SAM"/>
    <property type="match status" value="1"/>
</dbReference>
<protein>
    <submittedName>
        <fullName evidence="7">Radical SAM protein</fullName>
    </submittedName>
</protein>
<accession>A0A2Z4GH96</accession>
<dbReference type="RefSeq" id="WP_111373814.1">
    <property type="nucleotide sequence ID" value="NZ_CP029480.1"/>
</dbReference>
<evidence type="ECO:0000313" key="8">
    <source>
        <dbReference type="Proteomes" id="UP000249873"/>
    </source>
</evidence>
<dbReference type="AlphaFoldDB" id="A0A2Z4GH96"/>
<evidence type="ECO:0000256" key="5">
    <source>
        <dbReference type="ARBA" id="ARBA00023014"/>
    </source>
</evidence>
<keyword evidence="4" id="KW-0408">Iron</keyword>
<comment type="cofactor">
    <cofactor evidence="1">
        <name>[4Fe-4S] cluster</name>
        <dbReference type="ChEBI" id="CHEBI:49883"/>
    </cofactor>
</comment>
<dbReference type="GO" id="GO:0046872">
    <property type="term" value="F:metal ion binding"/>
    <property type="evidence" value="ECO:0007669"/>
    <property type="project" value="UniProtKB-KW"/>
</dbReference>
<keyword evidence="2" id="KW-0949">S-adenosyl-L-methionine</keyword>
<keyword evidence="3" id="KW-0479">Metal-binding</keyword>
<evidence type="ECO:0000256" key="1">
    <source>
        <dbReference type="ARBA" id="ARBA00001966"/>
    </source>
</evidence>
<feature type="domain" description="Radical SAM core" evidence="6">
    <location>
        <begin position="342"/>
        <end position="570"/>
    </location>
</feature>
<evidence type="ECO:0000313" key="7">
    <source>
        <dbReference type="EMBL" id="AWW00448.1"/>
    </source>
</evidence>
<reference evidence="7 8" key="1">
    <citation type="submission" date="2018-05" db="EMBL/GenBank/DDBJ databases">
        <title>Complete genome sequence of Arcticibacterium luteifluviistationis SM1504T, a cytophagaceae bacterium isolated from Arctic surface seawater.</title>
        <authorList>
            <person name="Li Y."/>
            <person name="Qin Q.-L."/>
        </authorList>
    </citation>
    <scope>NUCLEOTIDE SEQUENCE [LARGE SCALE GENOMIC DNA]</scope>
    <source>
        <strain evidence="7 8">SM1504</strain>
    </source>
</reference>
<dbReference type="InterPro" id="IPR007197">
    <property type="entry name" value="rSAM"/>
</dbReference>
<dbReference type="EMBL" id="CP029480">
    <property type="protein sequence ID" value="AWW00448.1"/>
    <property type="molecule type" value="Genomic_DNA"/>
</dbReference>